<protein>
    <submittedName>
        <fullName evidence="1">Uncharacterized protein</fullName>
    </submittedName>
</protein>
<evidence type="ECO:0000313" key="2">
    <source>
        <dbReference type="Proteomes" id="UP001497516"/>
    </source>
</evidence>
<sequence length="108" mass="12186">MVESPFNLHGVFYERCTSPADDTYELRITTHQAGFGTLASTISRLNELKELSLPNNHLADLRLYRQWTPLPIAVVGFSFCSLPFATLEMLFWSLQICSPCSMSTDLPN</sequence>
<reference evidence="1 2" key="1">
    <citation type="submission" date="2024-04" db="EMBL/GenBank/DDBJ databases">
        <authorList>
            <person name="Fracassetti M."/>
        </authorList>
    </citation>
    <scope>NUCLEOTIDE SEQUENCE [LARGE SCALE GENOMIC DNA]</scope>
</reference>
<gene>
    <name evidence="1" type="ORF">LTRI10_LOCUS42828</name>
</gene>
<proteinExistence type="predicted"/>
<organism evidence="1 2">
    <name type="scientific">Linum trigynum</name>
    <dbReference type="NCBI Taxonomy" id="586398"/>
    <lineage>
        <taxon>Eukaryota</taxon>
        <taxon>Viridiplantae</taxon>
        <taxon>Streptophyta</taxon>
        <taxon>Embryophyta</taxon>
        <taxon>Tracheophyta</taxon>
        <taxon>Spermatophyta</taxon>
        <taxon>Magnoliopsida</taxon>
        <taxon>eudicotyledons</taxon>
        <taxon>Gunneridae</taxon>
        <taxon>Pentapetalae</taxon>
        <taxon>rosids</taxon>
        <taxon>fabids</taxon>
        <taxon>Malpighiales</taxon>
        <taxon>Linaceae</taxon>
        <taxon>Linum</taxon>
    </lineage>
</organism>
<dbReference type="EMBL" id="OZ034820">
    <property type="protein sequence ID" value="CAL1402856.1"/>
    <property type="molecule type" value="Genomic_DNA"/>
</dbReference>
<dbReference type="Proteomes" id="UP001497516">
    <property type="component" value="Chromosome 7"/>
</dbReference>
<keyword evidence="2" id="KW-1185">Reference proteome</keyword>
<dbReference type="AlphaFoldDB" id="A0AAV2FX08"/>
<evidence type="ECO:0000313" key="1">
    <source>
        <dbReference type="EMBL" id="CAL1402856.1"/>
    </source>
</evidence>
<accession>A0AAV2FX08</accession>
<name>A0AAV2FX08_9ROSI</name>